<gene>
    <name evidence="3" type="ORF">IMSHALPRED_002987</name>
</gene>
<dbReference type="SMART" id="SM00672">
    <property type="entry name" value="CAP10"/>
    <property type="match status" value="1"/>
</dbReference>
<dbReference type="AlphaFoldDB" id="A0A8H3ICX1"/>
<organism evidence="3 4">
    <name type="scientific">Imshaugia aleurites</name>
    <dbReference type="NCBI Taxonomy" id="172621"/>
    <lineage>
        <taxon>Eukaryota</taxon>
        <taxon>Fungi</taxon>
        <taxon>Dikarya</taxon>
        <taxon>Ascomycota</taxon>
        <taxon>Pezizomycotina</taxon>
        <taxon>Lecanoromycetes</taxon>
        <taxon>OSLEUM clade</taxon>
        <taxon>Lecanoromycetidae</taxon>
        <taxon>Lecanorales</taxon>
        <taxon>Lecanorineae</taxon>
        <taxon>Parmeliaceae</taxon>
        <taxon>Imshaugia</taxon>
    </lineage>
</organism>
<keyword evidence="1" id="KW-0812">Transmembrane</keyword>
<keyword evidence="4" id="KW-1185">Reference proteome</keyword>
<dbReference type="OrthoDB" id="202415at2759"/>
<dbReference type="InterPro" id="IPR006598">
    <property type="entry name" value="CAP10"/>
</dbReference>
<dbReference type="PANTHER" id="PTHR12203:SF107">
    <property type="entry name" value="GLYCOSYL TRANSFERASE CAP10 DOMAIN-CONTAINING PROTEIN"/>
    <property type="match status" value="1"/>
</dbReference>
<dbReference type="Pfam" id="PF05686">
    <property type="entry name" value="Glyco_transf_90"/>
    <property type="match status" value="1"/>
</dbReference>
<name>A0A8H3ICX1_9LECA</name>
<evidence type="ECO:0000313" key="3">
    <source>
        <dbReference type="EMBL" id="CAF9916135.1"/>
    </source>
</evidence>
<sequence>MYTNFYYSRSYGIFLHALALYGLLAIFFTLQSNSKWALKAPSKESITATLFQTAKKPPTSDKQEVTTAEWIFDAHRDGDNLGLSEEQCNIAFPKQYTDIQNNVANLTSNPITLSDLDTQHQEDHRVRAIIYNGELYIISKHGAFWKQNGIASVHALQRALSAFPDRKSLPNIEFFMFNFDLVGENRAVWTYTKPAHDTEFKNQWLMPDFGFWAWPHAHIRSYNHIRDEMRRFEDKVEFKDKTPQLLWRGNKDTAPHRPPFLKATEGKDWANVSDIKSSFLELWDHCGYKMVMDISGRSWSGKGKYIRNCESVYVAHKLKWLTTITYPLEAAGADQNFVEVKEDWSDLEQKVKEVLDTPGMAERIAKKGVEVFRDRYLTPAAEACYWRALIRGYGSVSFEPELYEKDGTTLRGVPYETVATSPLVDLKKWWDF</sequence>
<evidence type="ECO:0000313" key="4">
    <source>
        <dbReference type="Proteomes" id="UP000664534"/>
    </source>
</evidence>
<dbReference type="InterPro" id="IPR051091">
    <property type="entry name" value="O-Glucosyltr/Glycosyltrsf_90"/>
</dbReference>
<comment type="caution">
    <text evidence="3">The sequence shown here is derived from an EMBL/GenBank/DDBJ whole genome shotgun (WGS) entry which is preliminary data.</text>
</comment>
<keyword evidence="1" id="KW-0472">Membrane</keyword>
<evidence type="ECO:0000259" key="2">
    <source>
        <dbReference type="SMART" id="SM00672"/>
    </source>
</evidence>
<keyword evidence="1" id="KW-1133">Transmembrane helix</keyword>
<feature type="domain" description="Glycosyl transferase CAP10" evidence="2">
    <location>
        <begin position="168"/>
        <end position="398"/>
    </location>
</feature>
<feature type="transmembrane region" description="Helical" evidence="1">
    <location>
        <begin position="12"/>
        <end position="30"/>
    </location>
</feature>
<evidence type="ECO:0000256" key="1">
    <source>
        <dbReference type="SAM" id="Phobius"/>
    </source>
</evidence>
<dbReference type="PANTHER" id="PTHR12203">
    <property type="entry name" value="KDEL LYS-ASP-GLU-LEU CONTAINING - RELATED"/>
    <property type="match status" value="1"/>
</dbReference>
<reference evidence="3" key="1">
    <citation type="submission" date="2021-03" db="EMBL/GenBank/DDBJ databases">
        <authorList>
            <person name="Tagirdzhanova G."/>
        </authorList>
    </citation>
    <scope>NUCLEOTIDE SEQUENCE</scope>
</reference>
<dbReference type="EMBL" id="CAJPDT010000016">
    <property type="protein sequence ID" value="CAF9916135.1"/>
    <property type="molecule type" value="Genomic_DNA"/>
</dbReference>
<proteinExistence type="predicted"/>
<protein>
    <recommendedName>
        <fullName evidence="2">Glycosyl transferase CAP10 domain-containing protein</fullName>
    </recommendedName>
</protein>
<dbReference type="Proteomes" id="UP000664534">
    <property type="component" value="Unassembled WGS sequence"/>
</dbReference>
<accession>A0A8H3ICX1</accession>